<accession>A0ABQ3I361</accession>
<dbReference type="Proteomes" id="UP000658258">
    <property type="component" value="Unassembled WGS sequence"/>
</dbReference>
<proteinExistence type="predicted"/>
<protein>
    <recommendedName>
        <fullName evidence="2">DUF4097 domain-containing protein</fullName>
    </recommendedName>
</protein>
<dbReference type="Pfam" id="PF13349">
    <property type="entry name" value="DUF4097"/>
    <property type="match status" value="1"/>
</dbReference>
<evidence type="ECO:0000313" key="4">
    <source>
        <dbReference type="Proteomes" id="UP000658258"/>
    </source>
</evidence>
<feature type="domain" description="DUF4097" evidence="2">
    <location>
        <begin position="45"/>
        <end position="285"/>
    </location>
</feature>
<evidence type="ECO:0000259" key="2">
    <source>
        <dbReference type="Pfam" id="PF13349"/>
    </source>
</evidence>
<organism evidence="3 4">
    <name type="scientific">Roseivirga thermotolerans</name>
    <dbReference type="NCBI Taxonomy" id="1758176"/>
    <lineage>
        <taxon>Bacteria</taxon>
        <taxon>Pseudomonadati</taxon>
        <taxon>Bacteroidota</taxon>
        <taxon>Cytophagia</taxon>
        <taxon>Cytophagales</taxon>
        <taxon>Roseivirgaceae</taxon>
        <taxon>Roseivirga</taxon>
    </lineage>
</organism>
<keyword evidence="1" id="KW-0732">Signal</keyword>
<keyword evidence="4" id="KW-1185">Reference proteome</keyword>
<comment type="caution">
    <text evidence="3">The sequence shown here is derived from an EMBL/GenBank/DDBJ whole genome shotgun (WGS) entry which is preliminary data.</text>
</comment>
<gene>
    <name evidence="3" type="ORF">GCM10011340_00240</name>
</gene>
<name>A0ABQ3I361_9BACT</name>
<feature type="signal peptide" evidence="1">
    <location>
        <begin position="1"/>
        <end position="22"/>
    </location>
</feature>
<dbReference type="RefSeq" id="WP_189628155.1">
    <property type="nucleotide sequence ID" value="NZ_BNAG01000001.1"/>
</dbReference>
<feature type="chain" id="PRO_5045158512" description="DUF4097 domain-containing protein" evidence="1">
    <location>
        <begin position="23"/>
        <end position="292"/>
    </location>
</feature>
<dbReference type="EMBL" id="BNAG01000001">
    <property type="protein sequence ID" value="GHE50379.1"/>
    <property type="molecule type" value="Genomic_DNA"/>
</dbReference>
<evidence type="ECO:0000256" key="1">
    <source>
        <dbReference type="SAM" id="SignalP"/>
    </source>
</evidence>
<dbReference type="InterPro" id="IPR025164">
    <property type="entry name" value="Toastrack_DUF4097"/>
</dbReference>
<sequence>MKQLFSICGIVLMLLATNNLQAQKEGEFHLDQVYALGANGTVHLVSSDADVRITGTDRSDVHVKIDRFEQVNGIRSGRRRFSVEVEEKGGDLFIEERRSGSVSFSMGSFRTEYEIVIEMPSNGSLRVRGEDDDYIIKSIHGAISISSEDGDIDIYDTKSSNIDVRLEDGDLRLAGGTGRFYANSEDGDLDIRNAAFTELEIVIEDGNVSLETTLADNGVYDIRSDDANIEFTVLSGGGKFLISKDDGRVNSGMGFTVQEETDNRVRLSLPGGSADVEIRINDGRVRLDTKVR</sequence>
<evidence type="ECO:0000313" key="3">
    <source>
        <dbReference type="EMBL" id="GHE50379.1"/>
    </source>
</evidence>
<reference evidence="4" key="1">
    <citation type="journal article" date="2019" name="Int. J. Syst. Evol. Microbiol.">
        <title>The Global Catalogue of Microorganisms (GCM) 10K type strain sequencing project: providing services to taxonomists for standard genome sequencing and annotation.</title>
        <authorList>
            <consortium name="The Broad Institute Genomics Platform"/>
            <consortium name="The Broad Institute Genome Sequencing Center for Infectious Disease"/>
            <person name="Wu L."/>
            <person name="Ma J."/>
        </authorList>
    </citation>
    <scope>NUCLEOTIDE SEQUENCE [LARGE SCALE GENOMIC DNA]</scope>
    <source>
        <strain evidence="4">CGMCC 1.15111</strain>
    </source>
</reference>